<reference evidence="2" key="1">
    <citation type="journal article" date="2023" name="Science">
        <title>Genome structures resolve the early diversification of teleost fishes.</title>
        <authorList>
            <person name="Parey E."/>
            <person name="Louis A."/>
            <person name="Montfort J."/>
            <person name="Bouchez O."/>
            <person name="Roques C."/>
            <person name="Iampietro C."/>
            <person name="Lluch J."/>
            <person name="Castinel A."/>
            <person name="Donnadieu C."/>
            <person name="Desvignes T."/>
            <person name="Floi Bucao C."/>
            <person name="Jouanno E."/>
            <person name="Wen M."/>
            <person name="Mejri S."/>
            <person name="Dirks R."/>
            <person name="Jansen H."/>
            <person name="Henkel C."/>
            <person name="Chen W.J."/>
            <person name="Zahm M."/>
            <person name="Cabau C."/>
            <person name="Klopp C."/>
            <person name="Thompson A.W."/>
            <person name="Robinson-Rechavi M."/>
            <person name="Braasch I."/>
            <person name="Lecointre G."/>
            <person name="Bobe J."/>
            <person name="Postlethwait J.H."/>
            <person name="Berthelot C."/>
            <person name="Roest Crollius H."/>
            <person name="Guiguen Y."/>
        </authorList>
    </citation>
    <scope>NUCLEOTIDE SEQUENCE</scope>
    <source>
        <strain evidence="2">WJC10195</strain>
    </source>
</reference>
<dbReference type="EMBL" id="JAINUF010000019">
    <property type="protein sequence ID" value="KAJ8336685.1"/>
    <property type="molecule type" value="Genomic_DNA"/>
</dbReference>
<accession>A0A9Q1ED86</accession>
<feature type="region of interest" description="Disordered" evidence="1">
    <location>
        <begin position="132"/>
        <end position="155"/>
    </location>
</feature>
<evidence type="ECO:0000256" key="1">
    <source>
        <dbReference type="SAM" id="MobiDB-lite"/>
    </source>
</evidence>
<proteinExistence type="predicted"/>
<dbReference type="AlphaFoldDB" id="A0A9Q1ED86"/>
<comment type="caution">
    <text evidence="2">The sequence shown here is derived from an EMBL/GenBank/DDBJ whole genome shotgun (WGS) entry which is preliminary data.</text>
</comment>
<name>A0A9Q1ED86_SYNKA</name>
<gene>
    <name evidence="2" type="ORF">SKAU_G00379050</name>
</gene>
<evidence type="ECO:0000313" key="3">
    <source>
        <dbReference type="Proteomes" id="UP001152622"/>
    </source>
</evidence>
<organism evidence="2 3">
    <name type="scientific">Synaphobranchus kaupii</name>
    <name type="common">Kaup's arrowtooth eel</name>
    <dbReference type="NCBI Taxonomy" id="118154"/>
    <lineage>
        <taxon>Eukaryota</taxon>
        <taxon>Metazoa</taxon>
        <taxon>Chordata</taxon>
        <taxon>Craniata</taxon>
        <taxon>Vertebrata</taxon>
        <taxon>Euteleostomi</taxon>
        <taxon>Actinopterygii</taxon>
        <taxon>Neopterygii</taxon>
        <taxon>Teleostei</taxon>
        <taxon>Anguilliformes</taxon>
        <taxon>Synaphobranchidae</taxon>
        <taxon>Synaphobranchus</taxon>
    </lineage>
</organism>
<sequence>MSARMNSLVTLHHPHVPTHNASLPTSAFRAQSFGLIERAPCGAERRPGRLSKRPAHDRNSLRSTPYSWQLAITEGTRIASEPVLNLDKDLAHTTTKKDGPEVAILFVWTLPADAFDADATVLAASQLAAVAQHRKPRPSPARNGQRKYFDLHKSQ</sequence>
<evidence type="ECO:0000313" key="2">
    <source>
        <dbReference type="EMBL" id="KAJ8336685.1"/>
    </source>
</evidence>
<feature type="region of interest" description="Disordered" evidence="1">
    <location>
        <begin position="1"/>
        <end position="23"/>
    </location>
</feature>
<dbReference type="Proteomes" id="UP001152622">
    <property type="component" value="Chromosome 19"/>
</dbReference>
<keyword evidence="3" id="KW-1185">Reference proteome</keyword>
<protein>
    <submittedName>
        <fullName evidence="2">Uncharacterized protein</fullName>
    </submittedName>
</protein>